<feature type="region of interest" description="Disordered" evidence="8">
    <location>
        <begin position="283"/>
        <end position="313"/>
    </location>
</feature>
<dbReference type="Pfam" id="PF25537">
    <property type="entry name" value="DUF7921"/>
    <property type="match status" value="1"/>
</dbReference>
<comment type="subcellular location">
    <subcellularLocation>
        <location evidence="1">Cell membrane</location>
    </subcellularLocation>
</comment>
<dbReference type="GO" id="GO:0043235">
    <property type="term" value="C:receptor complex"/>
    <property type="evidence" value="ECO:0007669"/>
    <property type="project" value="TreeGrafter"/>
</dbReference>
<dbReference type="GO" id="GO:0038023">
    <property type="term" value="F:signaling receptor activity"/>
    <property type="evidence" value="ECO:0007669"/>
    <property type="project" value="InterPro"/>
</dbReference>
<feature type="domain" description="GDNF/GAS1" evidence="10">
    <location>
        <begin position="119"/>
        <end position="196"/>
    </location>
</feature>
<dbReference type="InterPro" id="IPR003438">
    <property type="entry name" value="GDNF_rcpt"/>
</dbReference>
<protein>
    <submittedName>
        <fullName evidence="12">GDNF/GAS1 domain-containing protein</fullName>
    </submittedName>
</protein>
<feature type="domain" description="GDNF/GAS1" evidence="10">
    <location>
        <begin position="28"/>
        <end position="105"/>
    </location>
</feature>
<proteinExistence type="inferred from homology"/>
<dbReference type="InterPro" id="IPR057681">
    <property type="entry name" value="DUF7921"/>
</dbReference>
<dbReference type="PANTHER" id="PTHR10269">
    <property type="entry name" value="GDNF RECEPTOR ALPHA"/>
    <property type="match status" value="1"/>
</dbReference>
<evidence type="ECO:0000256" key="8">
    <source>
        <dbReference type="SAM" id="MobiDB-lite"/>
    </source>
</evidence>
<evidence type="ECO:0000313" key="11">
    <source>
        <dbReference type="Proteomes" id="UP000887540"/>
    </source>
</evidence>
<name>A0A914DSR0_9BILA</name>
<dbReference type="AlphaFoldDB" id="A0A914DSR0"/>
<evidence type="ECO:0000256" key="3">
    <source>
        <dbReference type="ARBA" id="ARBA00022475"/>
    </source>
</evidence>
<dbReference type="GO" id="GO:0007169">
    <property type="term" value="P:cell surface receptor protein tyrosine kinase signaling pathway"/>
    <property type="evidence" value="ECO:0007669"/>
    <property type="project" value="UniProtKB-ARBA"/>
</dbReference>
<evidence type="ECO:0000256" key="2">
    <source>
        <dbReference type="ARBA" id="ARBA00005961"/>
    </source>
</evidence>
<keyword evidence="4 9" id="KW-0732">Signal</keyword>
<evidence type="ECO:0000256" key="7">
    <source>
        <dbReference type="ARBA" id="ARBA00023180"/>
    </source>
</evidence>
<dbReference type="Pfam" id="PF02351">
    <property type="entry name" value="GDNF"/>
    <property type="match status" value="2"/>
</dbReference>
<dbReference type="Proteomes" id="UP000887540">
    <property type="component" value="Unplaced"/>
</dbReference>
<comment type="similarity">
    <text evidence="2">Belongs to the GDNFR family.</text>
</comment>
<sequence length="474" mass="53762">MRLLVEGYFWMVFIFWFAYSFDEKKSTCQSAFKQCDQDETCKWHLSELQMKCKLDDNCIRGQCAAAIGRFSRYVSRVLVEPMMFCQCSFSDGECKHLQQWMYPRCLYVLYRDKPPRSTCTHAIKLCRMDSYCQRNIAPFNETCTVLGNKCVSKDPEICRVNLISIRGTQLESPCYCSQTDEECLKNQNLMLPNNPCVEEAMSDYSKNNPPLPEPIITPISPLKTSQEERVNIQDFTLPSSTSTISPEISTTEEEIEVIEVTVEKPPIETTTVPVTTTIPITITPSTKERKDLGRKEESKESEEISTPDKVEKKTKFNNTTDKAKTIKMDDENATAEGKPTKTTTRKFDTSLLTSDAYMTQAPPPEGGCRARNIDGDWINHYKNTLVRQYADWSARCSSWCECTENETLTCQELPCLPDGGCKTDQTSLAFGERLYLENRGACICQSGKFICDTPADMPELEPGLEKAVSCPSLH</sequence>
<dbReference type="GO" id="GO:0007399">
    <property type="term" value="P:nervous system development"/>
    <property type="evidence" value="ECO:0007669"/>
    <property type="project" value="TreeGrafter"/>
</dbReference>
<dbReference type="SMART" id="SM00907">
    <property type="entry name" value="GDNF"/>
    <property type="match status" value="2"/>
</dbReference>
<keyword evidence="3" id="KW-1003">Cell membrane</keyword>
<evidence type="ECO:0000259" key="10">
    <source>
        <dbReference type="SMART" id="SM00907"/>
    </source>
</evidence>
<feature type="compositionally biased region" description="Basic and acidic residues" evidence="8">
    <location>
        <begin position="286"/>
        <end position="313"/>
    </location>
</feature>
<keyword evidence="5" id="KW-0472">Membrane</keyword>
<evidence type="ECO:0000256" key="4">
    <source>
        <dbReference type="ARBA" id="ARBA00022729"/>
    </source>
</evidence>
<dbReference type="SUPFAM" id="SSF110035">
    <property type="entry name" value="GDNF receptor-like"/>
    <property type="match status" value="2"/>
</dbReference>
<evidence type="ECO:0000256" key="5">
    <source>
        <dbReference type="ARBA" id="ARBA00023136"/>
    </source>
</evidence>
<organism evidence="11 12">
    <name type="scientific">Acrobeloides nanus</name>
    <dbReference type="NCBI Taxonomy" id="290746"/>
    <lineage>
        <taxon>Eukaryota</taxon>
        <taxon>Metazoa</taxon>
        <taxon>Ecdysozoa</taxon>
        <taxon>Nematoda</taxon>
        <taxon>Chromadorea</taxon>
        <taxon>Rhabditida</taxon>
        <taxon>Tylenchina</taxon>
        <taxon>Cephalobomorpha</taxon>
        <taxon>Cephaloboidea</taxon>
        <taxon>Cephalobidae</taxon>
        <taxon>Acrobeloides</taxon>
    </lineage>
</organism>
<feature type="chain" id="PRO_5037386920" evidence="9">
    <location>
        <begin position="21"/>
        <end position="474"/>
    </location>
</feature>
<keyword evidence="11" id="KW-1185">Reference proteome</keyword>
<keyword evidence="6" id="KW-0675">Receptor</keyword>
<keyword evidence="7" id="KW-0325">Glycoprotein</keyword>
<evidence type="ECO:0000313" key="12">
    <source>
        <dbReference type="WBParaSite" id="ACRNAN_scaffold3753.g12899.t2"/>
    </source>
</evidence>
<dbReference type="InterPro" id="IPR016017">
    <property type="entry name" value="GDNF/GAS1"/>
</dbReference>
<dbReference type="WBParaSite" id="ACRNAN_scaffold3753.g12899.t2">
    <property type="protein sequence ID" value="ACRNAN_scaffold3753.g12899.t2"/>
    <property type="gene ID" value="ACRNAN_scaffold3753.g12899"/>
</dbReference>
<evidence type="ECO:0000256" key="9">
    <source>
        <dbReference type="SAM" id="SignalP"/>
    </source>
</evidence>
<accession>A0A914DSR0</accession>
<reference evidence="12" key="1">
    <citation type="submission" date="2022-11" db="UniProtKB">
        <authorList>
            <consortium name="WormBaseParasite"/>
        </authorList>
    </citation>
    <scope>IDENTIFICATION</scope>
</reference>
<dbReference type="InterPro" id="IPR037193">
    <property type="entry name" value="GDNF_alpha"/>
</dbReference>
<feature type="signal peptide" evidence="9">
    <location>
        <begin position="1"/>
        <end position="20"/>
    </location>
</feature>
<evidence type="ECO:0000256" key="1">
    <source>
        <dbReference type="ARBA" id="ARBA00004236"/>
    </source>
</evidence>
<dbReference type="PANTHER" id="PTHR10269:SF12">
    <property type="entry name" value="GLIAL CELL LINE-DERIVED NEUROTROPHIC FAMILY RECEPTOR-LIKE, ISOFORM E"/>
    <property type="match status" value="1"/>
</dbReference>
<evidence type="ECO:0000256" key="6">
    <source>
        <dbReference type="ARBA" id="ARBA00023170"/>
    </source>
</evidence>
<dbReference type="GO" id="GO:0009897">
    <property type="term" value="C:external side of plasma membrane"/>
    <property type="evidence" value="ECO:0007669"/>
    <property type="project" value="TreeGrafter"/>
</dbReference>